<dbReference type="RefSeq" id="XP_009785223.1">
    <property type="nucleotide sequence ID" value="XM_009786921.1"/>
</dbReference>
<organism evidence="1 2">
    <name type="scientific">Nicotiana sylvestris</name>
    <name type="common">Wood tobacco</name>
    <name type="synonym">South American tobacco</name>
    <dbReference type="NCBI Taxonomy" id="4096"/>
    <lineage>
        <taxon>Eukaryota</taxon>
        <taxon>Viridiplantae</taxon>
        <taxon>Streptophyta</taxon>
        <taxon>Embryophyta</taxon>
        <taxon>Tracheophyta</taxon>
        <taxon>Spermatophyta</taxon>
        <taxon>Magnoliopsida</taxon>
        <taxon>eudicotyledons</taxon>
        <taxon>Gunneridae</taxon>
        <taxon>Pentapetalae</taxon>
        <taxon>asterids</taxon>
        <taxon>lamiids</taxon>
        <taxon>Solanales</taxon>
        <taxon>Solanaceae</taxon>
        <taxon>Nicotianoideae</taxon>
        <taxon>Nicotianeae</taxon>
        <taxon>Nicotiana</taxon>
    </lineage>
</organism>
<dbReference type="PANTHER" id="PTHR31451:SF60">
    <property type="entry name" value="MANNAN ENDO-1,4-BETA-MANNOSIDASE 1"/>
    <property type="match status" value="1"/>
</dbReference>
<dbReference type="Gene3D" id="3.20.20.80">
    <property type="entry name" value="Glycosidases"/>
    <property type="match status" value="1"/>
</dbReference>
<accession>A0A1U7X314</accession>
<name>A0A1U7X314_NICSY</name>
<proteinExistence type="predicted"/>
<dbReference type="STRING" id="4096.A0A1U7X314"/>
<sequence length="146" mass="16700">MVFSCRLTGQDDEAQLNFLNDWLNVHIQDAQSILKKPLIFAEFGKTYKGAGFTPEQRDIVFNTVYSSIYWSAKGGGAAAGGLFWQLLSEGMDLYRDGYEIIFSESPSVSEIILQQSQRLNKIRKMYARLVNVEKWKRARDKINHGN</sequence>
<dbReference type="InterPro" id="IPR017853">
    <property type="entry name" value="GH"/>
</dbReference>
<evidence type="ECO:0000313" key="2">
    <source>
        <dbReference type="RefSeq" id="XP_009785223.1"/>
    </source>
</evidence>
<dbReference type="SUPFAM" id="SSF51445">
    <property type="entry name" value="(Trans)glycosidases"/>
    <property type="match status" value="1"/>
</dbReference>
<dbReference type="InterPro" id="IPR045053">
    <property type="entry name" value="MAN-like"/>
</dbReference>
<gene>
    <name evidence="2" type="primary">LOC104233520</name>
</gene>
<evidence type="ECO:0000313" key="1">
    <source>
        <dbReference type="Proteomes" id="UP000189701"/>
    </source>
</evidence>
<protein>
    <submittedName>
        <fullName evidence="2">Mannan endo-1,4-beta-mannosidase 7-like</fullName>
    </submittedName>
</protein>
<reference evidence="1" key="1">
    <citation type="journal article" date="2013" name="Genome Biol.">
        <title>Reference genomes and transcriptomes of Nicotiana sylvestris and Nicotiana tomentosiformis.</title>
        <authorList>
            <person name="Sierro N."/>
            <person name="Battey J.N."/>
            <person name="Ouadi S."/>
            <person name="Bovet L."/>
            <person name="Goepfert S."/>
            <person name="Bakaher N."/>
            <person name="Peitsch M.C."/>
            <person name="Ivanov N.V."/>
        </authorList>
    </citation>
    <scope>NUCLEOTIDE SEQUENCE [LARGE SCALE GENOMIC DNA]</scope>
</reference>
<reference evidence="2" key="2">
    <citation type="submission" date="2025-08" db="UniProtKB">
        <authorList>
            <consortium name="RefSeq"/>
        </authorList>
    </citation>
    <scope>IDENTIFICATION</scope>
    <source>
        <tissue evidence="2">Leaf</tissue>
    </source>
</reference>
<dbReference type="PANTHER" id="PTHR31451">
    <property type="match status" value="1"/>
</dbReference>
<dbReference type="Proteomes" id="UP000189701">
    <property type="component" value="Unplaced"/>
</dbReference>
<dbReference type="GO" id="GO:0016985">
    <property type="term" value="F:mannan endo-1,4-beta-mannosidase activity"/>
    <property type="evidence" value="ECO:0007669"/>
    <property type="project" value="UniProtKB-EC"/>
</dbReference>
<dbReference type="eggNOG" id="ENOG502QS4Q">
    <property type="taxonomic scope" value="Eukaryota"/>
</dbReference>
<keyword evidence="1" id="KW-1185">Reference proteome</keyword>
<dbReference type="AlphaFoldDB" id="A0A1U7X314"/>